<dbReference type="SUPFAM" id="SSF50891">
    <property type="entry name" value="Cyclophilin-like"/>
    <property type="match status" value="1"/>
</dbReference>
<dbReference type="AlphaFoldDB" id="A0A565BDJ2"/>
<dbReference type="InterPro" id="IPR024936">
    <property type="entry name" value="Cyclophilin-type_PPIase"/>
</dbReference>
<protein>
    <recommendedName>
        <fullName evidence="4">Peptidyl-prolyl cis-trans isomerase</fullName>
        <shortName evidence="4">PPIase</shortName>
        <ecNumber evidence="4">5.2.1.8</ecNumber>
    </recommendedName>
</protein>
<keyword evidence="2 4" id="KW-0697">Rotamase</keyword>
<dbReference type="GO" id="GO:0005886">
    <property type="term" value="C:plasma membrane"/>
    <property type="evidence" value="ECO:0007669"/>
    <property type="project" value="TreeGrafter"/>
</dbReference>
<comment type="function">
    <text evidence="4">PPIases accelerate the folding of proteins. It catalyzes the cis-trans isomerization of proline imidic peptide bonds in oligopeptides.</text>
</comment>
<dbReference type="Proteomes" id="UP000489600">
    <property type="component" value="Unassembled WGS sequence"/>
</dbReference>
<dbReference type="PIRSF" id="PIRSF001467">
    <property type="entry name" value="Peptidylpro_ismrse"/>
    <property type="match status" value="1"/>
</dbReference>
<dbReference type="InterPro" id="IPR029000">
    <property type="entry name" value="Cyclophilin-like_dom_sf"/>
</dbReference>
<proteinExistence type="inferred from homology"/>
<dbReference type="Gene3D" id="2.40.100.10">
    <property type="entry name" value="Cyclophilin-like"/>
    <property type="match status" value="2"/>
</dbReference>
<name>A0A565BDJ2_9BRAS</name>
<keyword evidence="7" id="KW-1185">Reference proteome</keyword>
<dbReference type="GO" id="GO:0003755">
    <property type="term" value="F:peptidyl-prolyl cis-trans isomerase activity"/>
    <property type="evidence" value="ECO:0007669"/>
    <property type="project" value="UniProtKB-UniRule"/>
</dbReference>
<feature type="domain" description="PPIase cyclophilin-type" evidence="5">
    <location>
        <begin position="38"/>
        <end position="240"/>
    </location>
</feature>
<evidence type="ECO:0000256" key="3">
    <source>
        <dbReference type="ARBA" id="ARBA00023235"/>
    </source>
</evidence>
<dbReference type="EC" id="5.2.1.8" evidence="4"/>
<dbReference type="PANTHER" id="PTHR11071:SF498">
    <property type="entry name" value="PEPTIDYL-PROLYL CIS-TRANS ISOMERASE"/>
    <property type="match status" value="1"/>
</dbReference>
<comment type="similarity">
    <text evidence="1 4">Belongs to the cyclophilin-type PPIase family.</text>
</comment>
<organism evidence="6 7">
    <name type="scientific">Arabis nemorensis</name>
    <dbReference type="NCBI Taxonomy" id="586526"/>
    <lineage>
        <taxon>Eukaryota</taxon>
        <taxon>Viridiplantae</taxon>
        <taxon>Streptophyta</taxon>
        <taxon>Embryophyta</taxon>
        <taxon>Tracheophyta</taxon>
        <taxon>Spermatophyta</taxon>
        <taxon>Magnoliopsida</taxon>
        <taxon>eudicotyledons</taxon>
        <taxon>Gunneridae</taxon>
        <taxon>Pentapetalae</taxon>
        <taxon>rosids</taxon>
        <taxon>malvids</taxon>
        <taxon>Brassicales</taxon>
        <taxon>Brassicaceae</taxon>
        <taxon>Arabideae</taxon>
        <taxon>Arabis</taxon>
    </lineage>
</organism>
<gene>
    <name evidence="6" type="ORF">ANE_LOCUS9395</name>
</gene>
<dbReference type="GO" id="GO:0006457">
    <property type="term" value="P:protein folding"/>
    <property type="evidence" value="ECO:0007669"/>
    <property type="project" value="TreeGrafter"/>
</dbReference>
<dbReference type="GO" id="GO:0005829">
    <property type="term" value="C:cytosol"/>
    <property type="evidence" value="ECO:0007669"/>
    <property type="project" value="TreeGrafter"/>
</dbReference>
<evidence type="ECO:0000256" key="2">
    <source>
        <dbReference type="ARBA" id="ARBA00023110"/>
    </source>
</evidence>
<dbReference type="Pfam" id="PF00160">
    <property type="entry name" value="Pro_isomerase"/>
    <property type="match status" value="1"/>
</dbReference>
<dbReference type="GO" id="GO:0016018">
    <property type="term" value="F:cyclosporin A binding"/>
    <property type="evidence" value="ECO:0007669"/>
    <property type="project" value="TreeGrafter"/>
</dbReference>
<dbReference type="EMBL" id="CABITT030000003">
    <property type="protein sequence ID" value="VVA98950.1"/>
    <property type="molecule type" value="Genomic_DNA"/>
</dbReference>
<dbReference type="OrthoDB" id="193499at2759"/>
<sequence>MKMNFLHDGGLTLAVPSGQEWRWGCKGSSSGNGNPKVFFDIAVGDRPVGRIVMELFADTTPKMAENFRAVAEPAIIFMGNYKFCGGQLTTLPTTYLRHCFRALCTGDKGMGKLGRPLHYKGSIIHHISPGYIFHGGDITYGNGEGGESIYDDVFFEKENFIRQCTGPGFLTMSNKSVDKSNGSQFEICMKKDEHLGYENVVFGQLIQGLDVITTIMGMEEAKTRPRKPPNVPVVITDCGQIS</sequence>
<dbReference type="PRINTS" id="PR00153">
    <property type="entry name" value="CSAPPISMRASE"/>
</dbReference>
<comment type="catalytic activity">
    <reaction evidence="4">
        <text>[protein]-peptidylproline (omega=180) = [protein]-peptidylproline (omega=0)</text>
        <dbReference type="Rhea" id="RHEA:16237"/>
        <dbReference type="Rhea" id="RHEA-COMP:10747"/>
        <dbReference type="Rhea" id="RHEA-COMP:10748"/>
        <dbReference type="ChEBI" id="CHEBI:83833"/>
        <dbReference type="ChEBI" id="CHEBI:83834"/>
        <dbReference type="EC" id="5.2.1.8"/>
    </reaction>
</comment>
<comment type="caution">
    <text evidence="6">The sequence shown here is derived from an EMBL/GenBank/DDBJ whole genome shotgun (WGS) entry which is preliminary data.</text>
</comment>
<dbReference type="PANTHER" id="PTHR11071">
    <property type="entry name" value="PEPTIDYL-PROLYL CIS-TRANS ISOMERASE"/>
    <property type="match status" value="1"/>
</dbReference>
<evidence type="ECO:0000256" key="1">
    <source>
        <dbReference type="ARBA" id="ARBA00007365"/>
    </source>
</evidence>
<keyword evidence="3 4" id="KW-0413">Isomerase</keyword>
<accession>A0A565BDJ2</accession>
<evidence type="ECO:0000313" key="6">
    <source>
        <dbReference type="EMBL" id="VVA98950.1"/>
    </source>
</evidence>
<evidence type="ECO:0000256" key="4">
    <source>
        <dbReference type="RuleBase" id="RU363019"/>
    </source>
</evidence>
<evidence type="ECO:0000313" key="7">
    <source>
        <dbReference type="Proteomes" id="UP000489600"/>
    </source>
</evidence>
<evidence type="ECO:0000259" key="5">
    <source>
        <dbReference type="PROSITE" id="PS50072"/>
    </source>
</evidence>
<reference evidence="6" key="1">
    <citation type="submission" date="2019-07" db="EMBL/GenBank/DDBJ databases">
        <authorList>
            <person name="Dittberner H."/>
        </authorList>
    </citation>
    <scope>NUCLEOTIDE SEQUENCE [LARGE SCALE GENOMIC DNA]</scope>
</reference>
<dbReference type="PROSITE" id="PS50072">
    <property type="entry name" value="CSA_PPIASE_2"/>
    <property type="match status" value="1"/>
</dbReference>
<dbReference type="InterPro" id="IPR002130">
    <property type="entry name" value="Cyclophilin-type_PPIase_dom"/>
</dbReference>